<evidence type="ECO:0000256" key="5">
    <source>
        <dbReference type="ARBA" id="ARBA00023295"/>
    </source>
</evidence>
<keyword evidence="5 7" id="KW-0326">Glycosidase</keyword>
<keyword evidence="3 7" id="KW-0378">Hydrolase</keyword>
<dbReference type="PRINTS" id="PR00134">
    <property type="entry name" value="GLHYDRLASE10"/>
</dbReference>
<dbReference type="EC" id="3.2.1.8" evidence="7"/>
<keyword evidence="6 7" id="KW-0624">Polysaccharide degradation</keyword>
<feature type="domain" description="GH10" evidence="10">
    <location>
        <begin position="64"/>
        <end position="369"/>
    </location>
</feature>
<accession>M2UBD0</accession>
<dbReference type="InterPro" id="IPR035971">
    <property type="entry name" value="CBD_sf"/>
</dbReference>
<keyword evidence="12" id="KW-1185">Reference proteome</keyword>
<dbReference type="GO" id="GO:0005576">
    <property type="term" value="C:extracellular region"/>
    <property type="evidence" value="ECO:0007669"/>
    <property type="project" value="InterPro"/>
</dbReference>
<dbReference type="PROSITE" id="PS51760">
    <property type="entry name" value="GH10_2"/>
    <property type="match status" value="1"/>
</dbReference>
<dbReference type="SUPFAM" id="SSF51445">
    <property type="entry name" value="(Trans)glycosidases"/>
    <property type="match status" value="1"/>
</dbReference>
<evidence type="ECO:0000259" key="10">
    <source>
        <dbReference type="PROSITE" id="PS51760"/>
    </source>
</evidence>
<evidence type="ECO:0000256" key="1">
    <source>
        <dbReference type="ARBA" id="ARBA00007495"/>
    </source>
</evidence>
<dbReference type="PANTHER" id="PTHR31490:SF76">
    <property type="entry name" value="ENDO-1,4-BETA-XYLANASE C"/>
    <property type="match status" value="1"/>
</dbReference>
<dbReference type="SUPFAM" id="SSF57180">
    <property type="entry name" value="Cellulose-binding domain"/>
    <property type="match status" value="1"/>
</dbReference>
<dbReference type="HOGENOM" id="CLU_020161_2_1_1"/>
<dbReference type="GO" id="GO:0031176">
    <property type="term" value="F:endo-1,4-beta-xylanase activity"/>
    <property type="evidence" value="ECO:0007669"/>
    <property type="project" value="UniProtKB-EC"/>
</dbReference>
<dbReference type="GO" id="GO:0000272">
    <property type="term" value="P:polysaccharide catabolic process"/>
    <property type="evidence" value="ECO:0007669"/>
    <property type="project" value="UniProtKB-KW"/>
</dbReference>
<evidence type="ECO:0000256" key="6">
    <source>
        <dbReference type="ARBA" id="ARBA00023326"/>
    </source>
</evidence>
<organism evidence="11 12">
    <name type="scientific">Cochliobolus heterostrophus (strain C5 / ATCC 48332 / race O)</name>
    <name type="common">Southern corn leaf blight fungus</name>
    <name type="synonym">Bipolaris maydis</name>
    <dbReference type="NCBI Taxonomy" id="701091"/>
    <lineage>
        <taxon>Eukaryota</taxon>
        <taxon>Fungi</taxon>
        <taxon>Dikarya</taxon>
        <taxon>Ascomycota</taxon>
        <taxon>Pezizomycotina</taxon>
        <taxon>Dothideomycetes</taxon>
        <taxon>Pleosporomycetidae</taxon>
        <taxon>Pleosporales</taxon>
        <taxon>Pleosporineae</taxon>
        <taxon>Pleosporaceae</taxon>
        <taxon>Bipolaris</taxon>
    </lineage>
</organism>
<sequence length="391" mass="41864">MRASTLALVVAPAVVLGQSPLYGQCGGTGWTGPTTCVSGAVCNKVNDFYSHNPAPTGGNGGGGSGAAGGLHEKFKAKGKIYYGTEIDHYHLNNAPLMTIAKNSFGQITHENSLKWDATEPSRGQFSFTNADKVVSWATQNGKLMRGHTLLWHSQLPSWVTQINDRATLTSVIQNHVTQIVTHYKGKILQWDVVNEIFAENGQLRDSVFSRVLGEDFVGIAFRAARAADPNAKLYINDYNLDSANYAKVTTGMVAHVNKWISQGIPIDGIGTQAHLAAPGGWNPASGVPNALKALAAANVKEIAITELDIAGAAANDFLTVMNGCLAVSKCVGITVWGVSDKDSWRANDRPLLFDTNYQPKQAYNTLVGALLFGITDECETGQKFNELIVSV</sequence>
<dbReference type="InterPro" id="IPR001000">
    <property type="entry name" value="GH10_dom"/>
</dbReference>
<dbReference type="eggNOG" id="ENOG502QSCW">
    <property type="taxonomic scope" value="Eukaryota"/>
</dbReference>
<dbReference type="OrthoDB" id="3055998at2759"/>
<dbReference type="InterPro" id="IPR044846">
    <property type="entry name" value="GH10"/>
</dbReference>
<dbReference type="PANTHER" id="PTHR31490">
    <property type="entry name" value="GLYCOSYL HYDROLASE"/>
    <property type="match status" value="1"/>
</dbReference>
<reference evidence="11 12" key="1">
    <citation type="journal article" date="2012" name="PLoS Pathog.">
        <title>Diverse lifestyles and strategies of plant pathogenesis encoded in the genomes of eighteen Dothideomycetes fungi.</title>
        <authorList>
            <person name="Ohm R.A."/>
            <person name="Feau N."/>
            <person name="Henrissat B."/>
            <person name="Schoch C.L."/>
            <person name="Horwitz B.A."/>
            <person name="Barry K.W."/>
            <person name="Condon B.J."/>
            <person name="Copeland A.C."/>
            <person name="Dhillon B."/>
            <person name="Glaser F."/>
            <person name="Hesse C.N."/>
            <person name="Kosti I."/>
            <person name="LaButti K."/>
            <person name="Lindquist E.A."/>
            <person name="Lucas S."/>
            <person name="Salamov A.A."/>
            <person name="Bradshaw R.E."/>
            <person name="Ciuffetti L."/>
            <person name="Hamelin R.C."/>
            <person name="Kema G.H.J."/>
            <person name="Lawrence C."/>
            <person name="Scott J.A."/>
            <person name="Spatafora J.W."/>
            <person name="Turgeon B.G."/>
            <person name="de Wit P.J.G.M."/>
            <person name="Zhong S."/>
            <person name="Goodwin S.B."/>
            <person name="Grigoriev I.V."/>
        </authorList>
    </citation>
    <scope>NUCLEOTIDE SEQUENCE [LARGE SCALE GENOMIC DNA]</scope>
    <source>
        <strain evidence="12">C5 / ATCC 48332 / race O</strain>
    </source>
</reference>
<evidence type="ECO:0000256" key="8">
    <source>
        <dbReference type="SAM" id="SignalP"/>
    </source>
</evidence>
<dbReference type="SMART" id="SM00633">
    <property type="entry name" value="Glyco_10"/>
    <property type="match status" value="1"/>
</dbReference>
<dbReference type="Pfam" id="PF00331">
    <property type="entry name" value="Glyco_hydro_10"/>
    <property type="match status" value="1"/>
</dbReference>
<evidence type="ECO:0000313" key="11">
    <source>
        <dbReference type="EMBL" id="EMD85252.1"/>
    </source>
</evidence>
<keyword evidence="4 7" id="KW-0119">Carbohydrate metabolism</keyword>
<evidence type="ECO:0000256" key="4">
    <source>
        <dbReference type="ARBA" id="ARBA00023277"/>
    </source>
</evidence>
<dbReference type="Gene3D" id="3.20.20.80">
    <property type="entry name" value="Glycosidases"/>
    <property type="match status" value="1"/>
</dbReference>
<reference evidence="12" key="2">
    <citation type="journal article" date="2013" name="PLoS Genet.">
        <title>Comparative genome structure, secondary metabolite, and effector coding capacity across Cochliobolus pathogens.</title>
        <authorList>
            <person name="Condon B.J."/>
            <person name="Leng Y."/>
            <person name="Wu D."/>
            <person name="Bushley K.E."/>
            <person name="Ohm R.A."/>
            <person name="Otillar R."/>
            <person name="Martin J."/>
            <person name="Schackwitz W."/>
            <person name="Grimwood J."/>
            <person name="MohdZainudin N."/>
            <person name="Xue C."/>
            <person name="Wang R."/>
            <person name="Manning V.A."/>
            <person name="Dhillon B."/>
            <person name="Tu Z.J."/>
            <person name="Steffenson B.J."/>
            <person name="Salamov A."/>
            <person name="Sun H."/>
            <person name="Lowry S."/>
            <person name="LaButti K."/>
            <person name="Han J."/>
            <person name="Copeland A."/>
            <person name="Lindquist E."/>
            <person name="Barry K."/>
            <person name="Schmutz J."/>
            <person name="Baker S.E."/>
            <person name="Ciuffetti L.M."/>
            <person name="Grigoriev I.V."/>
            <person name="Zhong S."/>
            <person name="Turgeon B.G."/>
        </authorList>
    </citation>
    <scope>NUCLEOTIDE SEQUENCE [LARGE SCALE GENOMIC DNA]</scope>
    <source>
        <strain evidence="12">C5 / ATCC 48332 / race O</strain>
    </source>
</reference>
<feature type="signal peptide" evidence="8">
    <location>
        <begin position="1"/>
        <end position="17"/>
    </location>
</feature>
<evidence type="ECO:0000313" key="12">
    <source>
        <dbReference type="Proteomes" id="UP000016936"/>
    </source>
</evidence>
<comment type="catalytic activity">
    <reaction evidence="7">
        <text>Endohydrolysis of (1-&gt;4)-beta-D-xylosidic linkages in xylans.</text>
        <dbReference type="EC" id="3.2.1.8"/>
    </reaction>
</comment>
<dbReference type="GO" id="GO:0030248">
    <property type="term" value="F:cellulose binding"/>
    <property type="evidence" value="ECO:0007669"/>
    <property type="project" value="InterPro"/>
</dbReference>
<dbReference type="InterPro" id="IPR000254">
    <property type="entry name" value="CBD"/>
</dbReference>
<dbReference type="PROSITE" id="PS51164">
    <property type="entry name" value="CBM1_2"/>
    <property type="match status" value="1"/>
</dbReference>
<feature type="chain" id="PRO_5004027151" description="Beta-xylanase" evidence="8">
    <location>
        <begin position="18"/>
        <end position="391"/>
    </location>
</feature>
<evidence type="ECO:0000259" key="9">
    <source>
        <dbReference type="PROSITE" id="PS51164"/>
    </source>
</evidence>
<feature type="domain" description="CBM1" evidence="9">
    <location>
        <begin position="17"/>
        <end position="53"/>
    </location>
</feature>
<evidence type="ECO:0000256" key="2">
    <source>
        <dbReference type="ARBA" id="ARBA00022729"/>
    </source>
</evidence>
<keyword evidence="2 8" id="KW-0732">Signal</keyword>
<comment type="similarity">
    <text evidence="1 7">Belongs to the glycosyl hydrolase 10 (cellulase F) family.</text>
</comment>
<name>M2UBD0_COCH5</name>
<dbReference type="SMART" id="SM00236">
    <property type="entry name" value="fCBD"/>
    <property type="match status" value="1"/>
</dbReference>
<dbReference type="OMA" id="QINDRAT"/>
<dbReference type="Pfam" id="PF00734">
    <property type="entry name" value="CBM_1"/>
    <property type="match status" value="1"/>
</dbReference>
<dbReference type="InterPro" id="IPR017853">
    <property type="entry name" value="GH"/>
</dbReference>
<evidence type="ECO:0000256" key="3">
    <source>
        <dbReference type="ARBA" id="ARBA00022801"/>
    </source>
</evidence>
<evidence type="ECO:0000256" key="7">
    <source>
        <dbReference type="RuleBase" id="RU361174"/>
    </source>
</evidence>
<protein>
    <recommendedName>
        <fullName evidence="7">Beta-xylanase</fullName>
        <ecNumber evidence="7">3.2.1.8</ecNumber>
    </recommendedName>
</protein>
<dbReference type="AlphaFoldDB" id="M2UBD0"/>
<dbReference type="EMBL" id="KB445591">
    <property type="protein sequence ID" value="EMD85252.1"/>
    <property type="molecule type" value="Genomic_DNA"/>
</dbReference>
<gene>
    <name evidence="11" type="ORF">COCHEDRAFT_24330</name>
</gene>
<dbReference type="Proteomes" id="UP000016936">
    <property type="component" value="Unassembled WGS sequence"/>
</dbReference>
<proteinExistence type="inferred from homology"/>